<dbReference type="EMBL" id="CAJVPL010008960">
    <property type="protein sequence ID" value="CAG8676312.1"/>
    <property type="molecule type" value="Genomic_DNA"/>
</dbReference>
<evidence type="ECO:0000313" key="2">
    <source>
        <dbReference type="Proteomes" id="UP000789831"/>
    </source>
</evidence>
<proteinExistence type="predicted"/>
<accession>A0A9N9HFE6</accession>
<feature type="non-terminal residue" evidence="1">
    <location>
        <position position="1"/>
    </location>
</feature>
<name>A0A9N9HFE6_9GLOM</name>
<sequence>MDEICKVVPSQRENAKLNVRRVVTIFLDDLHHLQKFVDHNHSSQASSAEEIHPYISLYNALCMKIKRTRSTKMPSQPKTLDEINIPDSLFL</sequence>
<gene>
    <name evidence="1" type="ORF">AGERDE_LOCUS12478</name>
</gene>
<comment type="caution">
    <text evidence="1">The sequence shown here is derived from an EMBL/GenBank/DDBJ whole genome shotgun (WGS) entry which is preliminary data.</text>
</comment>
<protein>
    <submittedName>
        <fullName evidence="1">2686_t:CDS:1</fullName>
    </submittedName>
</protein>
<reference evidence="1" key="1">
    <citation type="submission" date="2021-06" db="EMBL/GenBank/DDBJ databases">
        <authorList>
            <person name="Kallberg Y."/>
            <person name="Tangrot J."/>
            <person name="Rosling A."/>
        </authorList>
    </citation>
    <scope>NUCLEOTIDE SEQUENCE</scope>
    <source>
        <strain evidence="1">MT106</strain>
    </source>
</reference>
<organism evidence="1 2">
    <name type="scientific">Ambispora gerdemannii</name>
    <dbReference type="NCBI Taxonomy" id="144530"/>
    <lineage>
        <taxon>Eukaryota</taxon>
        <taxon>Fungi</taxon>
        <taxon>Fungi incertae sedis</taxon>
        <taxon>Mucoromycota</taxon>
        <taxon>Glomeromycotina</taxon>
        <taxon>Glomeromycetes</taxon>
        <taxon>Archaeosporales</taxon>
        <taxon>Ambisporaceae</taxon>
        <taxon>Ambispora</taxon>
    </lineage>
</organism>
<dbReference type="OrthoDB" id="2386348at2759"/>
<evidence type="ECO:0000313" key="1">
    <source>
        <dbReference type="EMBL" id="CAG8676312.1"/>
    </source>
</evidence>
<keyword evidence="2" id="KW-1185">Reference proteome</keyword>
<dbReference type="AlphaFoldDB" id="A0A9N9HFE6"/>
<dbReference type="Proteomes" id="UP000789831">
    <property type="component" value="Unassembled WGS sequence"/>
</dbReference>